<dbReference type="RefSeq" id="WP_097047171.1">
    <property type="nucleotide sequence ID" value="NZ_OBEH01000007.1"/>
</dbReference>
<dbReference type="AlphaFoldDB" id="A0A285MX05"/>
<name>A0A285MX05_9FLAO</name>
<keyword evidence="1" id="KW-0812">Transmembrane</keyword>
<evidence type="ECO:0000313" key="3">
    <source>
        <dbReference type="Proteomes" id="UP000219048"/>
    </source>
</evidence>
<sequence length="152" mass="17046">MSEDLRKKAFDFASATVKQLITLSTALIALSITFRGNFEQAGNEILLLICWICFFISVLFGIMTLMALTGTLEKCTEEGEKKVDLSIYGANVKRPSGLQILFFLLGLLFLGVYGGQSIFGEKKETESEEIKIIKESTYKFVKPNRKDTLEIK</sequence>
<evidence type="ECO:0000313" key="2">
    <source>
        <dbReference type="EMBL" id="SNZ01729.1"/>
    </source>
</evidence>
<accession>A0A285MX05</accession>
<keyword evidence="3" id="KW-1185">Reference proteome</keyword>
<keyword evidence="1" id="KW-1133">Transmembrane helix</keyword>
<keyword evidence="1" id="KW-0472">Membrane</keyword>
<dbReference type="Proteomes" id="UP000219048">
    <property type="component" value="Unassembled WGS sequence"/>
</dbReference>
<feature type="transmembrane region" description="Helical" evidence="1">
    <location>
        <begin position="96"/>
        <end position="113"/>
    </location>
</feature>
<reference evidence="3" key="1">
    <citation type="submission" date="2017-09" db="EMBL/GenBank/DDBJ databases">
        <authorList>
            <person name="Varghese N."/>
            <person name="Submissions S."/>
        </authorList>
    </citation>
    <scope>NUCLEOTIDE SEQUENCE [LARGE SCALE GENOMIC DNA]</scope>
    <source>
        <strain evidence="3">DSM 25885</strain>
    </source>
</reference>
<feature type="transmembrane region" description="Helical" evidence="1">
    <location>
        <begin position="20"/>
        <end position="38"/>
    </location>
</feature>
<proteinExistence type="predicted"/>
<organism evidence="2 3">
    <name type="scientific">Flagellimonas pacifica</name>
    <dbReference type="NCBI Taxonomy" id="1247520"/>
    <lineage>
        <taxon>Bacteria</taxon>
        <taxon>Pseudomonadati</taxon>
        <taxon>Bacteroidota</taxon>
        <taxon>Flavobacteriia</taxon>
        <taxon>Flavobacteriales</taxon>
        <taxon>Flavobacteriaceae</taxon>
        <taxon>Flagellimonas</taxon>
    </lineage>
</organism>
<gene>
    <name evidence="2" type="ORF">SAMN06265377_3571</name>
</gene>
<protein>
    <submittedName>
        <fullName evidence="2">Uncharacterized protein</fullName>
    </submittedName>
</protein>
<evidence type="ECO:0000256" key="1">
    <source>
        <dbReference type="SAM" id="Phobius"/>
    </source>
</evidence>
<dbReference type="OrthoDB" id="355937at117743"/>
<feature type="transmembrane region" description="Helical" evidence="1">
    <location>
        <begin position="45"/>
        <end position="68"/>
    </location>
</feature>
<dbReference type="EMBL" id="OBEH01000007">
    <property type="protein sequence ID" value="SNZ01729.1"/>
    <property type="molecule type" value="Genomic_DNA"/>
</dbReference>